<dbReference type="GO" id="GO:0015293">
    <property type="term" value="F:symporter activity"/>
    <property type="evidence" value="ECO:0007669"/>
    <property type="project" value="InterPro"/>
</dbReference>
<feature type="transmembrane region" description="Helical" evidence="2">
    <location>
        <begin position="164"/>
        <end position="182"/>
    </location>
</feature>
<feature type="transmembrane region" description="Helical" evidence="2">
    <location>
        <begin position="94"/>
        <end position="114"/>
    </location>
</feature>
<dbReference type="GO" id="GO:0005886">
    <property type="term" value="C:plasma membrane"/>
    <property type="evidence" value="ECO:0007669"/>
    <property type="project" value="TreeGrafter"/>
</dbReference>
<dbReference type="InterPro" id="IPR036259">
    <property type="entry name" value="MFS_trans_sf"/>
</dbReference>
<feature type="transmembrane region" description="Helical" evidence="2">
    <location>
        <begin position="51"/>
        <end position="73"/>
    </location>
</feature>
<comment type="similarity">
    <text evidence="1">Belongs to the sodium:galactoside symporter (TC 2.A.2) family.</text>
</comment>
<evidence type="ECO:0000313" key="3">
    <source>
        <dbReference type="EMBL" id="CTQ43590.1"/>
    </source>
</evidence>
<feature type="transmembrane region" description="Helical" evidence="2">
    <location>
        <begin position="188"/>
        <end position="208"/>
    </location>
</feature>
<feature type="transmembrane region" description="Helical" evidence="2">
    <location>
        <begin position="239"/>
        <end position="262"/>
    </location>
</feature>
<gene>
    <name evidence="3" type="primary">yjmB</name>
    <name evidence="3" type="ORF">LAL4801_02030</name>
</gene>
<protein>
    <submittedName>
        <fullName evidence="3">Putative symporter YjmB</fullName>
    </submittedName>
</protein>
<dbReference type="SUPFAM" id="SSF103473">
    <property type="entry name" value="MFS general substrate transporter"/>
    <property type="match status" value="1"/>
</dbReference>
<sequence length="441" mass="47652">MTTRLSDDATALPKKSGDTGSVTLSGLATYGVMAFPLAFAGLPIYLHAPDFYAVTLQQPVATLGAILHSLRLFDAIQDPFIGSLSDRFHQWRGTVLALGAILLGVGFWMLFHPWKEAPLGWFAASVLICTTGYSVVTINYQTLGGLWKTSASDRTPVTAAREGFGLAGLLIASVLPAALATRTGIETAFLYVTLGYLPLLAVSLWLLLRWMRSAPLENPQTVGPVMGWWTLLRSRWRRLFFGLLFLNIFASAIPAVLVLFFIRDRLGAESYTGLFLLVYFLSGVISMPLWTRLARHFGKVRAWQMSLAGAIFTFCWAALLGEGDLTAYAFVCALSGLALGADLALPPAILADHIDTDRRQGEASRLFAVMAFLSKSGLALATGLTLPLLGLFGYQPGTALTAQLGFLLSLTYAGVPCLIKLCALLCLIAFEKDLTQEKTAG</sequence>
<feature type="transmembrane region" description="Helical" evidence="2">
    <location>
        <begin position="325"/>
        <end position="345"/>
    </location>
</feature>
<keyword evidence="4" id="KW-1185">Reference proteome</keyword>
<feature type="transmembrane region" description="Helical" evidence="2">
    <location>
        <begin position="268"/>
        <end position="290"/>
    </location>
</feature>
<dbReference type="GO" id="GO:0008643">
    <property type="term" value="P:carbohydrate transport"/>
    <property type="evidence" value="ECO:0007669"/>
    <property type="project" value="InterPro"/>
</dbReference>
<evidence type="ECO:0000256" key="2">
    <source>
        <dbReference type="SAM" id="Phobius"/>
    </source>
</evidence>
<dbReference type="Gene3D" id="1.20.1250.20">
    <property type="entry name" value="MFS general substrate transporter like domains"/>
    <property type="match status" value="2"/>
</dbReference>
<dbReference type="PANTHER" id="PTHR11328">
    <property type="entry name" value="MAJOR FACILITATOR SUPERFAMILY DOMAIN-CONTAINING PROTEIN"/>
    <property type="match status" value="1"/>
</dbReference>
<dbReference type="Pfam" id="PF13347">
    <property type="entry name" value="MFS_2"/>
    <property type="match status" value="1"/>
</dbReference>
<evidence type="ECO:0000313" key="4">
    <source>
        <dbReference type="Proteomes" id="UP000048926"/>
    </source>
</evidence>
<keyword evidence="2" id="KW-0472">Membrane</keyword>
<accession>A0A0M6Y456</accession>
<proteinExistence type="inferred from homology"/>
<dbReference type="InterPro" id="IPR039672">
    <property type="entry name" value="MFS_2"/>
</dbReference>
<organism evidence="3 4">
    <name type="scientific">Roseibium aggregatum</name>
    <dbReference type="NCBI Taxonomy" id="187304"/>
    <lineage>
        <taxon>Bacteria</taxon>
        <taxon>Pseudomonadati</taxon>
        <taxon>Pseudomonadota</taxon>
        <taxon>Alphaproteobacteria</taxon>
        <taxon>Hyphomicrobiales</taxon>
        <taxon>Stappiaceae</taxon>
        <taxon>Roseibium</taxon>
    </lineage>
</organism>
<keyword evidence="2" id="KW-1133">Transmembrane helix</keyword>
<feature type="transmembrane region" description="Helical" evidence="2">
    <location>
        <begin position="366"/>
        <end position="394"/>
    </location>
</feature>
<keyword evidence="2" id="KW-0812">Transmembrane</keyword>
<dbReference type="EMBL" id="CXST01000001">
    <property type="protein sequence ID" value="CTQ43590.1"/>
    <property type="molecule type" value="Genomic_DNA"/>
</dbReference>
<dbReference type="AlphaFoldDB" id="A0A0M6Y456"/>
<feature type="transmembrane region" description="Helical" evidence="2">
    <location>
        <begin position="302"/>
        <end position="319"/>
    </location>
</feature>
<name>A0A0M6Y456_9HYPH</name>
<dbReference type="STRING" id="187304.B0E33_19830"/>
<dbReference type="RefSeq" id="WP_208984221.1">
    <property type="nucleotide sequence ID" value="NZ_CXST01000001.1"/>
</dbReference>
<reference evidence="4" key="1">
    <citation type="submission" date="2015-07" db="EMBL/GenBank/DDBJ databases">
        <authorList>
            <person name="Rodrigo-Torres Lidia"/>
            <person name="Arahal R.David."/>
        </authorList>
    </citation>
    <scope>NUCLEOTIDE SEQUENCE [LARGE SCALE GENOMIC DNA]</scope>
    <source>
        <strain evidence="4">CECT 4801</strain>
    </source>
</reference>
<dbReference type="Proteomes" id="UP000048926">
    <property type="component" value="Unassembled WGS sequence"/>
</dbReference>
<feature type="transmembrane region" description="Helical" evidence="2">
    <location>
        <begin position="21"/>
        <end position="45"/>
    </location>
</feature>
<evidence type="ECO:0000256" key="1">
    <source>
        <dbReference type="ARBA" id="ARBA00009617"/>
    </source>
</evidence>
<feature type="transmembrane region" description="Helical" evidence="2">
    <location>
        <begin position="406"/>
        <end position="430"/>
    </location>
</feature>
<dbReference type="PANTHER" id="PTHR11328:SF24">
    <property type="entry name" value="MAJOR FACILITATOR SUPERFAMILY (MFS) PROFILE DOMAIN-CONTAINING PROTEIN"/>
    <property type="match status" value="1"/>
</dbReference>
<feature type="transmembrane region" description="Helical" evidence="2">
    <location>
        <begin position="120"/>
        <end position="143"/>
    </location>
</feature>